<feature type="compositionally biased region" description="Low complexity" evidence="1">
    <location>
        <begin position="125"/>
        <end position="158"/>
    </location>
</feature>
<proteinExistence type="predicted"/>
<reference evidence="2 3" key="1">
    <citation type="submission" date="2018-10" db="EMBL/GenBank/DDBJ databases">
        <title>Isolation from soil.</title>
        <authorList>
            <person name="Hu J."/>
        </authorList>
    </citation>
    <scope>NUCLEOTIDE SEQUENCE [LARGE SCALE GENOMIC DNA]</scope>
    <source>
        <strain evidence="2 3">NEAU-Ht49</strain>
    </source>
</reference>
<dbReference type="AlphaFoldDB" id="A0A3M2M2F0"/>
<feature type="region of interest" description="Disordered" evidence="1">
    <location>
        <begin position="93"/>
        <end position="158"/>
    </location>
</feature>
<dbReference type="EMBL" id="RFFG01000044">
    <property type="protein sequence ID" value="RMI41278.1"/>
    <property type="molecule type" value="Genomic_DNA"/>
</dbReference>
<keyword evidence="3" id="KW-1185">Reference proteome</keyword>
<evidence type="ECO:0000313" key="3">
    <source>
        <dbReference type="Proteomes" id="UP000282674"/>
    </source>
</evidence>
<organism evidence="2 3">
    <name type="scientific">Actinomadura harenae</name>
    <dbReference type="NCBI Taxonomy" id="2483351"/>
    <lineage>
        <taxon>Bacteria</taxon>
        <taxon>Bacillati</taxon>
        <taxon>Actinomycetota</taxon>
        <taxon>Actinomycetes</taxon>
        <taxon>Streptosporangiales</taxon>
        <taxon>Thermomonosporaceae</taxon>
        <taxon>Actinomadura</taxon>
    </lineage>
</organism>
<gene>
    <name evidence="2" type="ORF">EBO15_23660</name>
</gene>
<protein>
    <submittedName>
        <fullName evidence="2">Uncharacterized protein</fullName>
    </submittedName>
</protein>
<name>A0A3M2M2F0_9ACTN</name>
<comment type="caution">
    <text evidence="2">The sequence shown here is derived from an EMBL/GenBank/DDBJ whole genome shotgun (WGS) entry which is preliminary data.</text>
</comment>
<evidence type="ECO:0000256" key="1">
    <source>
        <dbReference type="SAM" id="MobiDB-lite"/>
    </source>
</evidence>
<sequence length="158" mass="16900">MRTTGTHRRRRASSSVTTIDAIAKYLVAGRSPICVTCAIRVVQPPWSRCAAIQSYTGRSIACCPKRNAMSRPKGHAITSVTPTTAVVIIANAPHGPSVRTSPSRASRSLRRTRPTGFAPLRTSVTVPARAGRARRTAPAARTTATTTAPQSRTGIRQR</sequence>
<evidence type="ECO:0000313" key="2">
    <source>
        <dbReference type="EMBL" id="RMI41278.1"/>
    </source>
</evidence>
<dbReference type="Proteomes" id="UP000282674">
    <property type="component" value="Unassembled WGS sequence"/>
</dbReference>
<accession>A0A3M2M2F0</accession>